<proteinExistence type="predicted"/>
<keyword evidence="1" id="KW-0472">Membrane</keyword>
<dbReference type="EMBL" id="JBHSOW010000007">
    <property type="protein sequence ID" value="MFC5647748.1"/>
    <property type="molecule type" value="Genomic_DNA"/>
</dbReference>
<feature type="transmembrane region" description="Helical" evidence="1">
    <location>
        <begin position="286"/>
        <end position="305"/>
    </location>
</feature>
<feature type="transmembrane region" description="Helical" evidence="1">
    <location>
        <begin position="86"/>
        <end position="105"/>
    </location>
</feature>
<reference evidence="4" key="1">
    <citation type="journal article" date="2019" name="Int. J. Syst. Evol. Microbiol.">
        <title>The Global Catalogue of Microorganisms (GCM) 10K type strain sequencing project: providing services to taxonomists for standard genome sequencing and annotation.</title>
        <authorList>
            <consortium name="The Broad Institute Genomics Platform"/>
            <consortium name="The Broad Institute Genome Sequencing Center for Infectious Disease"/>
            <person name="Wu L."/>
            <person name="Ma J."/>
        </authorList>
    </citation>
    <scope>NUCLEOTIDE SEQUENCE [LARGE SCALE GENOMIC DNA]</scope>
    <source>
        <strain evidence="4">CGMCC 1.3240</strain>
    </source>
</reference>
<keyword evidence="1" id="KW-0812">Transmembrane</keyword>
<dbReference type="Proteomes" id="UP001596047">
    <property type="component" value="Unassembled WGS sequence"/>
</dbReference>
<feature type="transmembrane region" description="Helical" evidence="1">
    <location>
        <begin position="206"/>
        <end position="229"/>
    </location>
</feature>
<organism evidence="3 4">
    <name type="scientific">Paenibacillus solisilvae</name>
    <dbReference type="NCBI Taxonomy" id="2486751"/>
    <lineage>
        <taxon>Bacteria</taxon>
        <taxon>Bacillati</taxon>
        <taxon>Bacillota</taxon>
        <taxon>Bacilli</taxon>
        <taxon>Bacillales</taxon>
        <taxon>Paenibacillaceae</taxon>
        <taxon>Paenibacillus</taxon>
    </lineage>
</organism>
<keyword evidence="3" id="KW-0808">Transferase</keyword>
<feature type="transmembrane region" description="Helical" evidence="1">
    <location>
        <begin position="111"/>
        <end position="129"/>
    </location>
</feature>
<evidence type="ECO:0000313" key="4">
    <source>
        <dbReference type="Proteomes" id="UP001596047"/>
    </source>
</evidence>
<evidence type="ECO:0000313" key="3">
    <source>
        <dbReference type="EMBL" id="MFC5647748.1"/>
    </source>
</evidence>
<keyword evidence="4" id="KW-1185">Reference proteome</keyword>
<sequence length="534" mass="58674">MRHLNKKLRLRAALVPVLGILFVLGWMVYSFMHMSPFAASWDEVDFVLALDRFDLLAMQPHFPGYPYFVLGAMAVRQFGIDPVHAYAVLNILLTASAVMPIWLLSRRILSPIWSLLAVLLILTSPYLWLQALRPMSEAAGIAVLWWFLWSWWRAMEHRTWASAWIVLFLFGLLMGVRLSFVPFGLSLVWLAAILMKQWRSQGKRPVPRAVVFIALAGFFQLLWVAGLALSEGGFIGFVELAAAFTEGHFDKWGGGVASAPDVSFAERALRFAGDNVLWTGMFARSAALLGAAAALLLAAVLSAGASRAPRLAASRGPRLAARAAAWLSRPPLPGALAMLAGAYGAWALLAQNIDKPRHITPLIGVMWLLLLALFRAAPPQPPLAAPNPRALRSRRALQTAGAILAAGIITLQAAQGGLLAAQQASQRPAVYQLAGALQSAPAPGSTVLYTWEETRVLEYLHTPIPSRRIETYNYFIADIQANPDATILLTDHVLKGFEAQVGPLQAKVREVAHYRSQSLFDPVYHDITVYEWIR</sequence>
<keyword evidence="3" id="KW-0328">Glycosyltransferase</keyword>
<feature type="transmembrane region" description="Helical" evidence="1">
    <location>
        <begin position="164"/>
        <end position="194"/>
    </location>
</feature>
<dbReference type="InterPro" id="IPR038731">
    <property type="entry name" value="RgtA/B/C-like"/>
</dbReference>
<keyword evidence="1" id="KW-1133">Transmembrane helix</keyword>
<evidence type="ECO:0000259" key="2">
    <source>
        <dbReference type="Pfam" id="PF13231"/>
    </source>
</evidence>
<name>A0ABW0VR19_9BACL</name>
<dbReference type="RefSeq" id="WP_379186206.1">
    <property type="nucleotide sequence ID" value="NZ_JBHSOW010000007.1"/>
</dbReference>
<dbReference type="EC" id="2.4.-.-" evidence="3"/>
<feature type="transmembrane region" description="Helical" evidence="1">
    <location>
        <begin position="12"/>
        <end position="32"/>
    </location>
</feature>
<comment type="caution">
    <text evidence="3">The sequence shown here is derived from an EMBL/GenBank/DDBJ whole genome shotgun (WGS) entry which is preliminary data.</text>
</comment>
<protein>
    <submittedName>
        <fullName evidence="3">ArnT family glycosyltransferase</fullName>
        <ecNumber evidence="3">2.4.-.-</ecNumber>
    </submittedName>
</protein>
<dbReference type="GO" id="GO:0016757">
    <property type="term" value="F:glycosyltransferase activity"/>
    <property type="evidence" value="ECO:0007669"/>
    <property type="project" value="UniProtKB-KW"/>
</dbReference>
<feature type="transmembrane region" description="Helical" evidence="1">
    <location>
        <begin position="358"/>
        <end position="378"/>
    </location>
</feature>
<feature type="transmembrane region" description="Helical" evidence="1">
    <location>
        <begin position="399"/>
        <end position="421"/>
    </location>
</feature>
<evidence type="ECO:0000256" key="1">
    <source>
        <dbReference type="SAM" id="Phobius"/>
    </source>
</evidence>
<gene>
    <name evidence="3" type="ORF">ACFPYJ_01190</name>
</gene>
<feature type="domain" description="Glycosyltransferase RgtA/B/C/D-like" evidence="2">
    <location>
        <begin position="63"/>
        <end position="223"/>
    </location>
</feature>
<accession>A0ABW0VR19</accession>
<dbReference type="Pfam" id="PF13231">
    <property type="entry name" value="PMT_2"/>
    <property type="match status" value="1"/>
</dbReference>
<feature type="transmembrane region" description="Helical" evidence="1">
    <location>
        <begin position="326"/>
        <end position="346"/>
    </location>
</feature>